<evidence type="ECO:0000313" key="1">
    <source>
        <dbReference type="EMBL" id="RID51265.1"/>
    </source>
</evidence>
<reference evidence="1 2" key="1">
    <citation type="submission" date="2018-06" db="EMBL/GenBank/DDBJ databases">
        <title>WGS assembly of Brassica rapa FPsc.</title>
        <authorList>
            <person name="Bowman J."/>
            <person name="Kohchi T."/>
            <person name="Yamato K."/>
            <person name="Jenkins J."/>
            <person name="Shu S."/>
            <person name="Ishizaki K."/>
            <person name="Yamaoka S."/>
            <person name="Nishihama R."/>
            <person name="Nakamura Y."/>
            <person name="Berger F."/>
            <person name="Adam C."/>
            <person name="Aki S."/>
            <person name="Althoff F."/>
            <person name="Araki T."/>
            <person name="Arteaga-Vazquez M."/>
            <person name="Balasubrmanian S."/>
            <person name="Bauer D."/>
            <person name="Boehm C."/>
            <person name="Briginshaw L."/>
            <person name="Caballero-Perez J."/>
            <person name="Catarino B."/>
            <person name="Chen F."/>
            <person name="Chiyoda S."/>
            <person name="Chovatia M."/>
            <person name="Davies K."/>
            <person name="Delmans M."/>
            <person name="Demura T."/>
            <person name="Dierschke T."/>
            <person name="Dolan L."/>
            <person name="Dorantes-Acosta A."/>
            <person name="Eklund D."/>
            <person name="Florent S."/>
            <person name="Flores-Sandoval E."/>
            <person name="Fujiyama A."/>
            <person name="Fukuzawa H."/>
            <person name="Galik B."/>
            <person name="Grimanelli D."/>
            <person name="Grimwood J."/>
            <person name="Grossniklaus U."/>
            <person name="Hamada T."/>
            <person name="Haseloff J."/>
            <person name="Hetherington A."/>
            <person name="Higo A."/>
            <person name="Hirakawa Y."/>
            <person name="Hundley H."/>
            <person name="Ikeda Y."/>
            <person name="Inoue K."/>
            <person name="Inoue S."/>
            <person name="Ishida S."/>
            <person name="Jia Q."/>
            <person name="Kakita M."/>
            <person name="Kanazawa T."/>
            <person name="Kawai Y."/>
            <person name="Kawashima T."/>
            <person name="Kennedy M."/>
            <person name="Kinose K."/>
            <person name="Kinoshita T."/>
            <person name="Kohara Y."/>
            <person name="Koide E."/>
            <person name="Komatsu K."/>
            <person name="Kopischke S."/>
            <person name="Kubo M."/>
            <person name="Kyozuka J."/>
            <person name="Lagercrantz U."/>
            <person name="Lin S."/>
            <person name="Lindquist E."/>
            <person name="Lipzen A."/>
            <person name="Lu C."/>
            <person name="Luna E."/>
            <person name="Martienssen R."/>
            <person name="Minamino N."/>
            <person name="Mizutani M."/>
            <person name="Mizutani M."/>
            <person name="Mochizuki N."/>
            <person name="Monte I."/>
            <person name="Mosher R."/>
            <person name="Nagasaki H."/>
            <person name="Nakagami H."/>
            <person name="Naramoto S."/>
            <person name="Nishitani K."/>
            <person name="Ohtani M."/>
            <person name="Okamoto T."/>
            <person name="Okumura M."/>
            <person name="Phillips J."/>
            <person name="Pollak B."/>
            <person name="Reinders A."/>
            <person name="Roevekamp M."/>
            <person name="Sano R."/>
            <person name="Sawa S."/>
            <person name="Schmid M."/>
            <person name="Shirakawa M."/>
            <person name="Solano R."/>
            <person name="Spunde A."/>
            <person name="Suetsugu N."/>
            <person name="Sugano S."/>
            <person name="Sugiyama A."/>
            <person name="Sun R."/>
            <person name="Suzuki Y."/>
            <person name="Takenaka M."/>
            <person name="Takezawa D."/>
            <person name="Tomogane H."/>
            <person name="Tsuzuki M."/>
            <person name="Ueda T."/>
            <person name="Umeda M."/>
            <person name="Ward J."/>
            <person name="Watanabe Y."/>
            <person name="Yazaki K."/>
            <person name="Yokoyama R."/>
            <person name="Yoshitake Y."/>
            <person name="Yotsui I."/>
            <person name="Zachgo S."/>
            <person name="Schmutz J."/>
        </authorList>
    </citation>
    <scope>NUCLEOTIDE SEQUENCE [LARGE SCALE GENOMIC DNA]</scope>
    <source>
        <strain evidence="2">cv. B-3</strain>
    </source>
</reference>
<dbReference type="Proteomes" id="UP000264353">
    <property type="component" value="Chromosome A8"/>
</dbReference>
<dbReference type="EMBL" id="CM010635">
    <property type="protein sequence ID" value="RID51265.1"/>
    <property type="molecule type" value="Genomic_DNA"/>
</dbReference>
<sequence length="84" mass="9835">MSMNQHCNSDLQTYGNIILIPLISTKRKDHFKEKKQNFIIKFGSENKASQSLCISRSDWVSQNIMPFHHIHTQHHKINHKKPLG</sequence>
<name>A0A397YCR2_BRACM</name>
<organism evidence="1 2">
    <name type="scientific">Brassica campestris</name>
    <name type="common">Field mustard</name>
    <dbReference type="NCBI Taxonomy" id="3711"/>
    <lineage>
        <taxon>Eukaryota</taxon>
        <taxon>Viridiplantae</taxon>
        <taxon>Streptophyta</taxon>
        <taxon>Embryophyta</taxon>
        <taxon>Tracheophyta</taxon>
        <taxon>Spermatophyta</taxon>
        <taxon>Magnoliopsida</taxon>
        <taxon>eudicotyledons</taxon>
        <taxon>Gunneridae</taxon>
        <taxon>Pentapetalae</taxon>
        <taxon>rosids</taxon>
        <taxon>malvids</taxon>
        <taxon>Brassicales</taxon>
        <taxon>Brassicaceae</taxon>
        <taxon>Brassiceae</taxon>
        <taxon>Brassica</taxon>
    </lineage>
</organism>
<accession>A0A397YCR2</accession>
<protein>
    <submittedName>
        <fullName evidence="1">Uncharacterized protein</fullName>
    </submittedName>
</protein>
<proteinExistence type="predicted"/>
<dbReference type="AlphaFoldDB" id="A0A397YCR2"/>
<evidence type="ECO:0000313" key="2">
    <source>
        <dbReference type="Proteomes" id="UP000264353"/>
    </source>
</evidence>
<gene>
    <name evidence="1" type="ORF">BRARA_H01943</name>
</gene>